<sequence length="169" mass="19571">MLEKIALTVVILTKNEETRIADCIKSVFDWAGEIIVVDDESTDNTKEIAESLGAKVFVRKMDIEGKHRNWAYAKASNDWIFSVDADERPDEELKKEIAEIIENTEHTHFSMPFKTYIGDYWIKWGGWYPAPKVKLFRKSKFKYEEVEVHPRIIAEGSCGRLQGDVVHYS</sequence>
<evidence type="ECO:0000259" key="1">
    <source>
        <dbReference type="Pfam" id="PF00535"/>
    </source>
</evidence>
<dbReference type="Gene3D" id="3.90.550.10">
    <property type="entry name" value="Spore Coat Polysaccharide Biosynthesis Protein SpsA, Chain A"/>
    <property type="match status" value="1"/>
</dbReference>
<dbReference type="EMBL" id="QMQV01000147">
    <property type="protein sequence ID" value="RLE47174.1"/>
    <property type="molecule type" value="Genomic_DNA"/>
</dbReference>
<accession>A0A497EML8</accession>
<feature type="non-terminal residue" evidence="2">
    <location>
        <position position="169"/>
    </location>
</feature>
<gene>
    <name evidence="2" type="ORF">DRJ31_09265</name>
</gene>
<proteinExistence type="predicted"/>
<dbReference type="PANTHER" id="PTHR43630:SF2">
    <property type="entry name" value="GLYCOSYLTRANSFERASE"/>
    <property type="match status" value="1"/>
</dbReference>
<reference evidence="2 3" key="1">
    <citation type="submission" date="2018-06" db="EMBL/GenBank/DDBJ databases">
        <title>Extensive metabolic versatility and redundancy in microbially diverse, dynamic hydrothermal sediments.</title>
        <authorList>
            <person name="Dombrowski N."/>
            <person name="Teske A."/>
            <person name="Baker B.J."/>
        </authorList>
    </citation>
    <scope>NUCLEOTIDE SEQUENCE [LARGE SCALE GENOMIC DNA]</scope>
    <source>
        <strain evidence="2">B66_G16</strain>
    </source>
</reference>
<comment type="caution">
    <text evidence="2">The sequence shown here is derived from an EMBL/GenBank/DDBJ whole genome shotgun (WGS) entry which is preliminary data.</text>
</comment>
<dbReference type="Proteomes" id="UP000278475">
    <property type="component" value="Unassembled WGS sequence"/>
</dbReference>
<evidence type="ECO:0000313" key="3">
    <source>
        <dbReference type="Proteomes" id="UP000278475"/>
    </source>
</evidence>
<evidence type="ECO:0000313" key="2">
    <source>
        <dbReference type="EMBL" id="RLE47174.1"/>
    </source>
</evidence>
<dbReference type="SUPFAM" id="SSF53448">
    <property type="entry name" value="Nucleotide-diphospho-sugar transferases"/>
    <property type="match status" value="1"/>
</dbReference>
<dbReference type="AlphaFoldDB" id="A0A497EML8"/>
<dbReference type="InterPro" id="IPR001173">
    <property type="entry name" value="Glyco_trans_2-like"/>
</dbReference>
<dbReference type="CDD" id="cd02511">
    <property type="entry name" value="Beta4Glucosyltransferase"/>
    <property type="match status" value="1"/>
</dbReference>
<dbReference type="InterPro" id="IPR029044">
    <property type="entry name" value="Nucleotide-diphossugar_trans"/>
</dbReference>
<organism evidence="2 3">
    <name type="scientific">Thermoproteota archaeon</name>
    <dbReference type="NCBI Taxonomy" id="2056631"/>
    <lineage>
        <taxon>Archaea</taxon>
        <taxon>Thermoproteota</taxon>
    </lineage>
</organism>
<protein>
    <submittedName>
        <fullName evidence="2">Glycosyltransferase family 2 protein</fullName>
    </submittedName>
</protein>
<name>A0A497EML8_9CREN</name>
<feature type="domain" description="Glycosyltransferase 2-like" evidence="1">
    <location>
        <begin position="8"/>
        <end position="127"/>
    </location>
</feature>
<dbReference type="PANTHER" id="PTHR43630">
    <property type="entry name" value="POLY-BETA-1,6-N-ACETYL-D-GLUCOSAMINE SYNTHASE"/>
    <property type="match status" value="1"/>
</dbReference>
<dbReference type="Pfam" id="PF00535">
    <property type="entry name" value="Glycos_transf_2"/>
    <property type="match status" value="1"/>
</dbReference>
<dbReference type="GO" id="GO:0016740">
    <property type="term" value="F:transferase activity"/>
    <property type="evidence" value="ECO:0007669"/>
    <property type="project" value="UniProtKB-KW"/>
</dbReference>